<evidence type="ECO:0000313" key="3">
    <source>
        <dbReference type="Proteomes" id="UP000663419"/>
    </source>
</evidence>
<sequence length="60" mass="6903">MHHLGWERGYEKGNRGSWLLWKTSFGDGDYAICRNKIPASPLSKSGPGTWKWTQDGPRRQ</sequence>
<evidence type="ECO:0000313" key="2">
    <source>
        <dbReference type="EMBL" id="QSS54043.1"/>
    </source>
</evidence>
<feature type="region of interest" description="Disordered" evidence="1">
    <location>
        <begin position="38"/>
        <end position="60"/>
    </location>
</feature>
<name>A0A8A1LN57_AJEC8</name>
<accession>A0A8A1LN57</accession>
<organism evidence="2 3">
    <name type="scientific">Ajellomyces capsulatus (strain H88)</name>
    <name type="common">Darling's disease fungus</name>
    <name type="synonym">Histoplasma capsulatum</name>
    <dbReference type="NCBI Taxonomy" id="544711"/>
    <lineage>
        <taxon>Eukaryota</taxon>
        <taxon>Fungi</taxon>
        <taxon>Dikarya</taxon>
        <taxon>Ascomycota</taxon>
        <taxon>Pezizomycotina</taxon>
        <taxon>Eurotiomycetes</taxon>
        <taxon>Eurotiomycetidae</taxon>
        <taxon>Onygenales</taxon>
        <taxon>Ajellomycetaceae</taxon>
        <taxon>Histoplasma</taxon>
    </lineage>
</organism>
<dbReference type="EMBL" id="CP069104">
    <property type="protein sequence ID" value="QSS54043.1"/>
    <property type="molecule type" value="Genomic_DNA"/>
</dbReference>
<reference evidence="2" key="1">
    <citation type="submission" date="2021-01" db="EMBL/GenBank/DDBJ databases">
        <title>Chromosome-level genome assembly of a human fungal pathogen reveals clustering of transcriptionally co-regulated genes.</title>
        <authorList>
            <person name="Voorhies M."/>
            <person name="Cohen S."/>
            <person name="Shea T.P."/>
            <person name="Petrus S."/>
            <person name="Munoz J.F."/>
            <person name="Poplawski S."/>
            <person name="Goldman W.E."/>
            <person name="Michael T."/>
            <person name="Cuomo C.A."/>
            <person name="Sil A."/>
            <person name="Beyhan S."/>
        </authorList>
    </citation>
    <scope>NUCLEOTIDE SEQUENCE</scope>
    <source>
        <strain evidence="2">H88</strain>
    </source>
</reference>
<protein>
    <submittedName>
        <fullName evidence="2">Uncharacterized protein</fullName>
    </submittedName>
</protein>
<dbReference type="VEuPathDB" id="FungiDB:I7I53_01484"/>
<dbReference type="AlphaFoldDB" id="A0A8A1LN57"/>
<proteinExistence type="predicted"/>
<gene>
    <name evidence="2" type="ORF">I7I53_01484</name>
</gene>
<evidence type="ECO:0000256" key="1">
    <source>
        <dbReference type="SAM" id="MobiDB-lite"/>
    </source>
</evidence>
<dbReference type="Proteomes" id="UP000663419">
    <property type="component" value="Chromosome 3"/>
</dbReference>